<comment type="caution">
    <text evidence="3">The sequence shown here is derived from an EMBL/GenBank/DDBJ whole genome shotgun (WGS) entry which is preliminary data.</text>
</comment>
<dbReference type="Gene3D" id="2.130.10.10">
    <property type="entry name" value="YVTN repeat-like/Quinoprotein amine dehydrogenase"/>
    <property type="match status" value="1"/>
</dbReference>
<dbReference type="Proteomes" id="UP000588112">
    <property type="component" value="Unassembled WGS sequence"/>
</dbReference>
<evidence type="ECO:0000313" key="4">
    <source>
        <dbReference type="Proteomes" id="UP000588112"/>
    </source>
</evidence>
<dbReference type="Pfam" id="PF10646">
    <property type="entry name" value="Germane"/>
    <property type="match status" value="1"/>
</dbReference>
<evidence type="ECO:0000259" key="2">
    <source>
        <dbReference type="SMART" id="SM00909"/>
    </source>
</evidence>
<sequence>MPTSPSRPARRVRPPRRTGPSRPVRLTFGASLAAALAFLSACSTVPTGGNPFTARGPAAKDPLSQPYVRILAAPPKPNGEPIDIVNGFLAAAAGFDDPQRTVARQYLTEEARRTWDPTDAVVIYGQPKSPGQVVEETQAHITMKALKLGALDADGHYVPTDASSGGELTEEFKLTKVGGQWRISAAPPGLLLSDDDFKRAYRAYDLYFPAFDQKVLVTDQVQVPIDPEQGLAKSLVQRMLLGPTTPIRDAVVPAFGHDVDVNDVTVEDDTVVVDFTYGIVDSARVTSQRMALSAQLSWTLKPLTESRSIEVRVNGEQFPGGPFVIDPRAYASFDPNVVTASSDALFLRQGKPYLVDKDNDQPLDRGAEPARQFTALAVGKGLSTLALLDKTGAVWVPGEAPGSPWQRWMQAAGLTAPSWDRYDQLWSVAKLGPRRSQVLRARDATGAERVPAPALESSDVKAFRVSRDGARVAVIADDGGGDRVLVGSIDRSRPEIKNVRPLVPTDEGQEILDIAWRDAGTLLVLTQSASDRELATWSVTRGSRSDTPKAAARIVTITAAPEPAPVFAGTSDGEVLMWDPQKRKWTSVERNGATTPKYPLG</sequence>
<dbReference type="InterPro" id="IPR011044">
    <property type="entry name" value="Quino_amine_DH_bsu"/>
</dbReference>
<dbReference type="InterPro" id="IPR019606">
    <property type="entry name" value="GerMN"/>
</dbReference>
<evidence type="ECO:0000313" key="3">
    <source>
        <dbReference type="EMBL" id="MBB5624629.1"/>
    </source>
</evidence>
<protein>
    <recommendedName>
        <fullName evidence="2">GerMN domain-containing protein</fullName>
    </recommendedName>
</protein>
<dbReference type="SMART" id="SM00909">
    <property type="entry name" value="Germane"/>
    <property type="match status" value="1"/>
</dbReference>
<dbReference type="InterPro" id="IPR018910">
    <property type="entry name" value="LpqB_C"/>
</dbReference>
<reference evidence="3 4" key="1">
    <citation type="submission" date="2020-08" db="EMBL/GenBank/DDBJ databases">
        <title>Sequencing the genomes of 1000 actinobacteria strains.</title>
        <authorList>
            <person name="Klenk H.-P."/>
        </authorList>
    </citation>
    <scope>NUCLEOTIDE SEQUENCE [LARGE SCALE GENOMIC DNA]</scope>
    <source>
        <strain evidence="3 4">DSM 45790</strain>
    </source>
</reference>
<dbReference type="InterPro" id="IPR015943">
    <property type="entry name" value="WD40/YVTN_repeat-like_dom_sf"/>
</dbReference>
<dbReference type="InterPro" id="IPR059026">
    <property type="entry name" value="LpqB_N"/>
</dbReference>
<name>A0A7W8YZE6_9ACTN</name>
<proteinExistence type="predicted"/>
<dbReference type="EMBL" id="JACHBR010000001">
    <property type="protein sequence ID" value="MBB5624629.1"/>
    <property type="molecule type" value="Genomic_DNA"/>
</dbReference>
<dbReference type="Pfam" id="PF25976">
    <property type="entry name" value="LpqB_N"/>
    <property type="match status" value="1"/>
</dbReference>
<accession>A0A7W8YZE6</accession>
<evidence type="ECO:0000256" key="1">
    <source>
        <dbReference type="SAM" id="MobiDB-lite"/>
    </source>
</evidence>
<feature type="region of interest" description="Disordered" evidence="1">
    <location>
        <begin position="1"/>
        <end position="24"/>
    </location>
</feature>
<dbReference type="RefSeq" id="WP_184607978.1">
    <property type="nucleotide sequence ID" value="NZ_BOOS01000010.1"/>
</dbReference>
<feature type="domain" description="GerMN" evidence="2">
    <location>
        <begin position="232"/>
        <end position="322"/>
    </location>
</feature>
<keyword evidence="4" id="KW-1185">Reference proteome</keyword>
<dbReference type="SUPFAM" id="SSF50969">
    <property type="entry name" value="YVTN repeat-like/Quinoprotein amine dehydrogenase"/>
    <property type="match status" value="1"/>
</dbReference>
<gene>
    <name evidence="3" type="ORF">BJ981_000328</name>
</gene>
<organism evidence="3 4">
    <name type="scientific">Sphaerisporangium krabiense</name>
    <dbReference type="NCBI Taxonomy" id="763782"/>
    <lineage>
        <taxon>Bacteria</taxon>
        <taxon>Bacillati</taxon>
        <taxon>Actinomycetota</taxon>
        <taxon>Actinomycetes</taxon>
        <taxon>Streptosporangiales</taxon>
        <taxon>Streptosporangiaceae</taxon>
        <taxon>Sphaerisporangium</taxon>
    </lineage>
</organism>
<dbReference type="Pfam" id="PF10647">
    <property type="entry name" value="Gmad1"/>
    <property type="match status" value="1"/>
</dbReference>
<dbReference type="AlphaFoldDB" id="A0A7W8YZE6"/>